<keyword evidence="2" id="KW-1185">Reference proteome</keyword>
<name>A0AAD4LNQ0_9AGAM</name>
<dbReference type="AlphaFoldDB" id="A0AAD4LNQ0"/>
<dbReference type="EMBL" id="JAKELL010000012">
    <property type="protein sequence ID" value="KAH8995469.1"/>
    <property type="molecule type" value="Genomic_DNA"/>
</dbReference>
<gene>
    <name evidence="1" type="ORF">EDB92DRAFT_1814760</name>
</gene>
<proteinExistence type="predicted"/>
<reference evidence="1" key="1">
    <citation type="submission" date="2022-01" db="EMBL/GenBank/DDBJ databases">
        <title>Comparative genomics reveals a dynamic genome evolution in the ectomycorrhizal milk-cap (Lactarius) mushrooms.</title>
        <authorList>
            <consortium name="DOE Joint Genome Institute"/>
            <person name="Lebreton A."/>
            <person name="Tang N."/>
            <person name="Kuo A."/>
            <person name="LaButti K."/>
            <person name="Drula E."/>
            <person name="Barry K."/>
            <person name="Clum A."/>
            <person name="Lipzen A."/>
            <person name="Mousain D."/>
            <person name="Ng V."/>
            <person name="Wang R."/>
            <person name="Wang X."/>
            <person name="Dai Y."/>
            <person name="Henrissat B."/>
            <person name="Grigoriev I.V."/>
            <person name="Guerin-Laguette A."/>
            <person name="Yu F."/>
            <person name="Martin F.M."/>
        </authorList>
    </citation>
    <scope>NUCLEOTIDE SEQUENCE</scope>
    <source>
        <strain evidence="1">QP</strain>
    </source>
</reference>
<evidence type="ECO:0000313" key="1">
    <source>
        <dbReference type="EMBL" id="KAH8995469.1"/>
    </source>
</evidence>
<accession>A0AAD4LNQ0</accession>
<comment type="caution">
    <text evidence="1">The sequence shown here is derived from an EMBL/GenBank/DDBJ whole genome shotgun (WGS) entry which is preliminary data.</text>
</comment>
<sequence>MKRMLTDVYMYDPDLSAEIQALAAHLDSERTRHGTSIFPTDGYDLVLDIVRTGNDEIIWAYYYVDHNTKSLFWLHSYECGDSLLRESSDSSHSIGENLTLLFAFMLTIPVSKRRVHWSLYPTGPEWRRFPENASNELLGALLSSGIDSLTSKVSTSPFTVAEMESMRDFIKEAESNPLEVSALSRAKNFSPGSLQKYLQGWPSQAHNTFRIFSPILFFFPDAYLRELQKL</sequence>
<protein>
    <submittedName>
        <fullName evidence="1">Uncharacterized protein</fullName>
    </submittedName>
</protein>
<organism evidence="1 2">
    <name type="scientific">Lactarius akahatsu</name>
    <dbReference type="NCBI Taxonomy" id="416441"/>
    <lineage>
        <taxon>Eukaryota</taxon>
        <taxon>Fungi</taxon>
        <taxon>Dikarya</taxon>
        <taxon>Basidiomycota</taxon>
        <taxon>Agaricomycotina</taxon>
        <taxon>Agaricomycetes</taxon>
        <taxon>Russulales</taxon>
        <taxon>Russulaceae</taxon>
        <taxon>Lactarius</taxon>
    </lineage>
</organism>
<dbReference type="Proteomes" id="UP001201163">
    <property type="component" value="Unassembled WGS sequence"/>
</dbReference>
<evidence type="ECO:0000313" key="2">
    <source>
        <dbReference type="Proteomes" id="UP001201163"/>
    </source>
</evidence>